<keyword evidence="2" id="KW-1185">Reference proteome</keyword>
<sequence length="160" mass="18675">MTRRDPDAALTERSVSELLRDERSGIRGLVRVMNHRLDEFGGRSDFIVVRYEALRASPAEYFLSFLPCWVKRRQTLGFFKRRSISLDLRTRRSWRLRVLSIPKFFNQGTCGIRNRSKYTGERLAVIGTTFLPKISDTPRRHCETSIRGSVTIRARPQRSN</sequence>
<proteinExistence type="predicted"/>
<gene>
    <name evidence="1" type="ORF">MPNT_210031</name>
</gene>
<accession>A0A8J2FPS6</accession>
<dbReference type="AlphaFoldDB" id="A0A8J2FPS6"/>
<protein>
    <submittedName>
        <fullName evidence="1">Uncharacterized protein</fullName>
    </submittedName>
</protein>
<dbReference type="Proteomes" id="UP000663859">
    <property type="component" value="Unassembled WGS sequence"/>
</dbReference>
<evidence type="ECO:0000313" key="1">
    <source>
        <dbReference type="EMBL" id="CAF0697276.1"/>
    </source>
</evidence>
<comment type="caution">
    <text evidence="1">The sequence shown here is derived from an EMBL/GenBank/DDBJ whole genome shotgun (WGS) entry which is preliminary data.</text>
</comment>
<reference evidence="1" key="1">
    <citation type="submission" date="2021-02" db="EMBL/GenBank/DDBJ databases">
        <authorList>
            <person name="Cremers G."/>
            <person name="Picone N."/>
        </authorList>
    </citation>
    <scope>NUCLEOTIDE SEQUENCE</scope>
    <source>
        <strain evidence="1">PQ17</strain>
    </source>
</reference>
<name>A0A8J2FPS6_9BACT</name>
<organism evidence="1 2">
    <name type="scientific">Candidatus Methylacidithermus pantelleriae</name>
    <dbReference type="NCBI Taxonomy" id="2744239"/>
    <lineage>
        <taxon>Bacteria</taxon>
        <taxon>Pseudomonadati</taxon>
        <taxon>Verrucomicrobiota</taxon>
        <taxon>Methylacidiphilae</taxon>
        <taxon>Methylacidiphilales</taxon>
        <taxon>Methylacidiphilaceae</taxon>
        <taxon>Candidatus Methylacidithermus</taxon>
    </lineage>
</organism>
<dbReference type="EMBL" id="CAJNOB010000014">
    <property type="protein sequence ID" value="CAF0697276.1"/>
    <property type="molecule type" value="Genomic_DNA"/>
</dbReference>
<evidence type="ECO:0000313" key="2">
    <source>
        <dbReference type="Proteomes" id="UP000663859"/>
    </source>
</evidence>